<proteinExistence type="predicted"/>
<evidence type="ECO:0000256" key="1">
    <source>
        <dbReference type="SAM" id="MobiDB-lite"/>
    </source>
</evidence>
<accession>A0ABQ9G3B7</accession>
<gene>
    <name evidence="2" type="ORF">PR048_032826</name>
</gene>
<dbReference type="EMBL" id="JARBHB010000016">
    <property type="protein sequence ID" value="KAJ8866964.1"/>
    <property type="molecule type" value="Genomic_DNA"/>
</dbReference>
<protein>
    <recommendedName>
        <fullName evidence="4">Ribosomal protein L2</fullName>
    </recommendedName>
</protein>
<evidence type="ECO:0008006" key="4">
    <source>
        <dbReference type="Google" id="ProtNLM"/>
    </source>
</evidence>
<name>A0ABQ9G3B7_9NEOP</name>
<organism evidence="2 3">
    <name type="scientific">Dryococelus australis</name>
    <dbReference type="NCBI Taxonomy" id="614101"/>
    <lineage>
        <taxon>Eukaryota</taxon>
        <taxon>Metazoa</taxon>
        <taxon>Ecdysozoa</taxon>
        <taxon>Arthropoda</taxon>
        <taxon>Hexapoda</taxon>
        <taxon>Insecta</taxon>
        <taxon>Pterygota</taxon>
        <taxon>Neoptera</taxon>
        <taxon>Polyneoptera</taxon>
        <taxon>Phasmatodea</taxon>
        <taxon>Verophasmatodea</taxon>
        <taxon>Anareolatae</taxon>
        <taxon>Phasmatidae</taxon>
        <taxon>Eurycanthinae</taxon>
        <taxon>Dryococelus</taxon>
    </lineage>
</organism>
<evidence type="ECO:0000313" key="3">
    <source>
        <dbReference type="Proteomes" id="UP001159363"/>
    </source>
</evidence>
<comment type="caution">
    <text evidence="2">The sequence shown here is derived from an EMBL/GenBank/DDBJ whole genome shotgun (WGS) entry which is preliminary data.</text>
</comment>
<evidence type="ECO:0000313" key="2">
    <source>
        <dbReference type="EMBL" id="KAJ8866964.1"/>
    </source>
</evidence>
<dbReference type="Proteomes" id="UP001159363">
    <property type="component" value="Chromosome 15"/>
</dbReference>
<sequence>MPNCGQPSSSKHVTGGATVAERAERLARSPPTKGIRVHHSPPPRLDHSGFSRVRIVQDDAVGRQVFSGISRFPRLFIPALLHNPLQSPSSALKTSMLIACGLRLILPIDWLRCRPASGLPGAYWRTESQHATDPGAILLARAAAVRSSSRFPFLEDRELSGERNVILEKRKYLEETRETVATSATNEAAIAPWTLKMLLLVPECKAATEGDKAGLTTICRFLQSPVQRGYYAPPLQSHTKLVNVSGRIRLQRLRSPVLFPVRHRHRTKLAVFKQGSYTGRRGHLSFQGRTDKAHRLSWGCCPKGGMRSNFYLKGEGWRKDISLNRITKSVWMSAVGESEEEGEEK</sequence>
<reference evidence="2 3" key="1">
    <citation type="submission" date="2023-02" db="EMBL/GenBank/DDBJ databases">
        <title>LHISI_Scaffold_Assembly.</title>
        <authorList>
            <person name="Stuart O.P."/>
            <person name="Cleave R."/>
            <person name="Magrath M.J.L."/>
            <person name="Mikheyev A.S."/>
        </authorList>
    </citation>
    <scope>NUCLEOTIDE SEQUENCE [LARGE SCALE GENOMIC DNA]</scope>
    <source>
        <strain evidence="2">Daus_M_001</strain>
        <tissue evidence="2">Leg muscle</tissue>
    </source>
</reference>
<keyword evidence="3" id="KW-1185">Reference proteome</keyword>
<feature type="region of interest" description="Disordered" evidence="1">
    <location>
        <begin position="25"/>
        <end position="48"/>
    </location>
</feature>